<protein>
    <submittedName>
        <fullName evidence="2">Uncharacterized protein</fullName>
    </submittedName>
</protein>
<feature type="region of interest" description="Disordered" evidence="1">
    <location>
        <begin position="168"/>
        <end position="237"/>
    </location>
</feature>
<name>A0A484NMU9_9ASTE</name>
<dbReference type="AlphaFoldDB" id="A0A484NMU9"/>
<accession>A0A484NMU9</accession>
<feature type="compositionally biased region" description="Polar residues" evidence="1">
    <location>
        <begin position="70"/>
        <end position="88"/>
    </location>
</feature>
<feature type="compositionally biased region" description="Polar residues" evidence="1">
    <location>
        <begin position="207"/>
        <end position="225"/>
    </location>
</feature>
<evidence type="ECO:0000256" key="1">
    <source>
        <dbReference type="SAM" id="MobiDB-lite"/>
    </source>
</evidence>
<evidence type="ECO:0000313" key="3">
    <source>
        <dbReference type="Proteomes" id="UP000595140"/>
    </source>
</evidence>
<feature type="region of interest" description="Disordered" evidence="1">
    <location>
        <begin position="37"/>
        <end position="92"/>
    </location>
</feature>
<gene>
    <name evidence="2" type="ORF">CCAM_LOCUS44209</name>
</gene>
<evidence type="ECO:0000313" key="2">
    <source>
        <dbReference type="EMBL" id="VFR02434.1"/>
    </source>
</evidence>
<proteinExistence type="predicted"/>
<dbReference type="EMBL" id="OOIL02006807">
    <property type="protein sequence ID" value="VFR02434.1"/>
    <property type="molecule type" value="Genomic_DNA"/>
</dbReference>
<reference evidence="2 3" key="1">
    <citation type="submission" date="2018-04" db="EMBL/GenBank/DDBJ databases">
        <authorList>
            <person name="Vogel A."/>
        </authorList>
    </citation>
    <scope>NUCLEOTIDE SEQUENCE [LARGE SCALE GENOMIC DNA]</scope>
</reference>
<keyword evidence="3" id="KW-1185">Reference proteome</keyword>
<feature type="compositionally biased region" description="Low complexity" evidence="1">
    <location>
        <begin position="168"/>
        <end position="180"/>
    </location>
</feature>
<dbReference type="Proteomes" id="UP000595140">
    <property type="component" value="Unassembled WGS sequence"/>
</dbReference>
<sequence>MVVTGTLFIQAGALLSFHLEGRALLFTSGTELITERPLSIGNGGEAGHSDPHNREPGPILMCSADLALPSTKSNTNPSAQNQARTLASPSKPKTRISVNRSWALFSFAANRTIELSSGSNPRGEFIKIQEKRREGKRFILLPSGPRNDDVNLFFKALSFFVEKVTNATTSTTSSLRRSTTPFTAPQVSDPPMKLLCDTPSVHPPPIHSQSTAVETETPGLQSQTGEGDLSEENPSLGRVEDRGLDLEASGNNPLNPGFNSNPLKSSGMMIILKRLIFITRQTWASRLSLFRAYSLIQSSTLLCKDQVSPLWPPNSFPPCPIPLLCYSTRDMLLKPP</sequence>
<organism evidence="2 3">
    <name type="scientific">Cuscuta campestris</name>
    <dbReference type="NCBI Taxonomy" id="132261"/>
    <lineage>
        <taxon>Eukaryota</taxon>
        <taxon>Viridiplantae</taxon>
        <taxon>Streptophyta</taxon>
        <taxon>Embryophyta</taxon>
        <taxon>Tracheophyta</taxon>
        <taxon>Spermatophyta</taxon>
        <taxon>Magnoliopsida</taxon>
        <taxon>eudicotyledons</taxon>
        <taxon>Gunneridae</taxon>
        <taxon>Pentapetalae</taxon>
        <taxon>asterids</taxon>
        <taxon>lamiids</taxon>
        <taxon>Solanales</taxon>
        <taxon>Convolvulaceae</taxon>
        <taxon>Cuscuteae</taxon>
        <taxon>Cuscuta</taxon>
        <taxon>Cuscuta subgen. Grammica</taxon>
        <taxon>Cuscuta sect. Cleistogrammica</taxon>
    </lineage>
</organism>